<dbReference type="GO" id="GO:0006552">
    <property type="term" value="P:L-leucine catabolic process"/>
    <property type="evidence" value="ECO:0007669"/>
    <property type="project" value="UniProtKB-UniPathway"/>
</dbReference>
<name>A0A0C3CNC5_PILCF</name>
<organism evidence="9 10">
    <name type="scientific">Piloderma croceum (strain F 1598)</name>
    <dbReference type="NCBI Taxonomy" id="765440"/>
    <lineage>
        <taxon>Eukaryota</taxon>
        <taxon>Fungi</taxon>
        <taxon>Dikarya</taxon>
        <taxon>Basidiomycota</taxon>
        <taxon>Agaricomycotina</taxon>
        <taxon>Agaricomycetes</taxon>
        <taxon>Agaricomycetidae</taxon>
        <taxon>Atheliales</taxon>
        <taxon>Atheliaceae</taxon>
        <taxon>Piloderma</taxon>
    </lineage>
</organism>
<evidence type="ECO:0000256" key="2">
    <source>
        <dbReference type="ARBA" id="ARBA00025711"/>
    </source>
</evidence>
<sequence>MAQMSALGIPQVAIVHGISVAGGAYVPAMADENIIVREQGRIFLAGPPLVKAATGEIVDEETLGGGQMHSSESGVTDHLARDDEHAIAIARGIIGDLGALGAKEGFPSATPQAPLYPASELHGIVGTDLRQSFDMKDVIARIVDGSRFREFKKEYGPTIVTGFAHIHGYEVGIVANNGILFSPSALKATHFIQLCSQRQIPLLFLVNVTGYMVGSKAEQGGIAKDGAKMVRAVACADVPKLTVIVGGSFGAGKSQCNYGMAGRAYSPRFLWMWPNAKISVMGGAQLSQVMQTVSKDPSQHASLKSEIENQSTAFYSTARLWDDGIIKPTDTRDVVGLGLALAARKRGDSGRRDSISTTWDGNGKGFGVFRM</sequence>
<dbReference type="GO" id="GO:0005739">
    <property type="term" value="C:mitochondrion"/>
    <property type="evidence" value="ECO:0007669"/>
    <property type="project" value="TreeGrafter"/>
</dbReference>
<accession>A0A0C3CNC5</accession>
<comment type="similarity">
    <text evidence="1">Belongs to the AccD/PCCB family.</text>
</comment>
<dbReference type="InterPro" id="IPR045190">
    <property type="entry name" value="MCCB/AccD1-like"/>
</dbReference>
<dbReference type="Pfam" id="PF01039">
    <property type="entry name" value="Carboxyl_trans"/>
    <property type="match status" value="1"/>
</dbReference>
<dbReference type="PROSITE" id="PS50989">
    <property type="entry name" value="COA_CT_CTER"/>
    <property type="match status" value="1"/>
</dbReference>
<dbReference type="InterPro" id="IPR029045">
    <property type="entry name" value="ClpP/crotonase-like_dom_sf"/>
</dbReference>
<evidence type="ECO:0000256" key="1">
    <source>
        <dbReference type="ARBA" id="ARBA00006102"/>
    </source>
</evidence>
<dbReference type="PROSITE" id="PS50980">
    <property type="entry name" value="COA_CT_NTER"/>
    <property type="match status" value="1"/>
</dbReference>
<dbReference type="GO" id="GO:0004485">
    <property type="term" value="F:methylcrotonoyl-CoA carboxylase activity"/>
    <property type="evidence" value="ECO:0007669"/>
    <property type="project" value="UniProtKB-EC"/>
</dbReference>
<evidence type="ECO:0000313" key="10">
    <source>
        <dbReference type="Proteomes" id="UP000054166"/>
    </source>
</evidence>
<evidence type="ECO:0000256" key="4">
    <source>
        <dbReference type="ARBA" id="ARBA00031237"/>
    </source>
</evidence>
<dbReference type="Gene3D" id="3.90.226.10">
    <property type="entry name" value="2-enoyl-CoA Hydratase, Chain A, domain 1"/>
    <property type="match status" value="2"/>
</dbReference>
<dbReference type="UniPathway" id="UPA00363">
    <property type="reaction ID" value="UER00861"/>
</dbReference>
<protein>
    <recommendedName>
        <fullName evidence="3">methylcrotonoyl-CoA carboxylase</fullName>
        <ecNumber evidence="3">6.4.1.4</ecNumber>
    </recommendedName>
    <alternativeName>
        <fullName evidence="5">3-methylcrotonyl-CoA carboxylase 2</fullName>
    </alternativeName>
    <alternativeName>
        <fullName evidence="4">3-methylcrotonyl-CoA:carbon dioxide ligase subunit beta</fullName>
    </alternativeName>
</protein>
<dbReference type="GO" id="GO:1905202">
    <property type="term" value="C:methylcrotonoyl-CoA carboxylase complex"/>
    <property type="evidence" value="ECO:0007669"/>
    <property type="project" value="TreeGrafter"/>
</dbReference>
<keyword evidence="10" id="KW-1185">Reference proteome</keyword>
<gene>
    <name evidence="9" type="ORF">PILCRDRAFT_811712</name>
</gene>
<proteinExistence type="inferred from homology"/>
<dbReference type="SUPFAM" id="SSF52096">
    <property type="entry name" value="ClpP/crotonase"/>
    <property type="match status" value="2"/>
</dbReference>
<dbReference type="EMBL" id="KN832972">
    <property type="protein sequence ID" value="KIM91202.1"/>
    <property type="molecule type" value="Genomic_DNA"/>
</dbReference>
<reference evidence="9 10" key="1">
    <citation type="submission" date="2014-04" db="EMBL/GenBank/DDBJ databases">
        <authorList>
            <consortium name="DOE Joint Genome Institute"/>
            <person name="Kuo A."/>
            <person name="Tarkka M."/>
            <person name="Buscot F."/>
            <person name="Kohler A."/>
            <person name="Nagy L.G."/>
            <person name="Floudas D."/>
            <person name="Copeland A."/>
            <person name="Barry K.W."/>
            <person name="Cichocki N."/>
            <person name="Veneault-Fourrey C."/>
            <person name="LaButti K."/>
            <person name="Lindquist E.A."/>
            <person name="Lipzen A."/>
            <person name="Lundell T."/>
            <person name="Morin E."/>
            <person name="Murat C."/>
            <person name="Sun H."/>
            <person name="Tunlid A."/>
            <person name="Henrissat B."/>
            <person name="Grigoriev I.V."/>
            <person name="Hibbett D.S."/>
            <person name="Martin F."/>
            <person name="Nordberg H.P."/>
            <person name="Cantor M.N."/>
            <person name="Hua S.X."/>
        </authorList>
    </citation>
    <scope>NUCLEOTIDE SEQUENCE [LARGE SCALE GENOMIC DNA]</scope>
    <source>
        <strain evidence="9 10">F 1598</strain>
    </source>
</reference>
<evidence type="ECO:0000259" key="7">
    <source>
        <dbReference type="PROSITE" id="PS50980"/>
    </source>
</evidence>
<dbReference type="OrthoDB" id="439921at2759"/>
<dbReference type="PANTHER" id="PTHR22855:SF13">
    <property type="entry name" value="METHYLCROTONOYL-COA CARBOXYLASE BETA CHAIN, MITOCHONDRIAL"/>
    <property type="match status" value="1"/>
</dbReference>
<dbReference type="EC" id="6.4.1.4" evidence="3"/>
<dbReference type="HOGENOM" id="CLU_018822_0_0_1"/>
<dbReference type="InParanoid" id="A0A0C3CNC5"/>
<evidence type="ECO:0000256" key="3">
    <source>
        <dbReference type="ARBA" id="ARBA00026116"/>
    </source>
</evidence>
<evidence type="ECO:0000256" key="6">
    <source>
        <dbReference type="ARBA" id="ARBA00052347"/>
    </source>
</evidence>
<dbReference type="PANTHER" id="PTHR22855">
    <property type="entry name" value="ACETYL, PROPIONYL, PYRUVATE, AND GLUTACONYL CARBOXYLASE-RELATED"/>
    <property type="match status" value="1"/>
</dbReference>
<comment type="catalytic activity">
    <reaction evidence="6">
        <text>3-methylbut-2-enoyl-CoA + hydrogencarbonate + ATP = 3-methyl-(2E)-glutaconyl-CoA + ADP + phosphate + H(+)</text>
        <dbReference type="Rhea" id="RHEA:13589"/>
        <dbReference type="ChEBI" id="CHEBI:15378"/>
        <dbReference type="ChEBI" id="CHEBI:17544"/>
        <dbReference type="ChEBI" id="CHEBI:30616"/>
        <dbReference type="ChEBI" id="CHEBI:43474"/>
        <dbReference type="ChEBI" id="CHEBI:57344"/>
        <dbReference type="ChEBI" id="CHEBI:57346"/>
        <dbReference type="ChEBI" id="CHEBI:456216"/>
        <dbReference type="EC" id="6.4.1.4"/>
    </reaction>
</comment>
<feature type="domain" description="CoA carboxyltransferase C-terminal" evidence="8">
    <location>
        <begin position="113"/>
        <end position="347"/>
    </location>
</feature>
<feature type="domain" description="CoA carboxyltransferase N-terminal" evidence="7">
    <location>
        <begin position="1"/>
        <end position="109"/>
    </location>
</feature>
<dbReference type="InterPro" id="IPR011762">
    <property type="entry name" value="COA_CT_N"/>
</dbReference>
<reference evidence="10" key="2">
    <citation type="submission" date="2015-01" db="EMBL/GenBank/DDBJ databases">
        <title>Evolutionary Origins and Diversification of the Mycorrhizal Mutualists.</title>
        <authorList>
            <consortium name="DOE Joint Genome Institute"/>
            <consortium name="Mycorrhizal Genomics Consortium"/>
            <person name="Kohler A."/>
            <person name="Kuo A."/>
            <person name="Nagy L.G."/>
            <person name="Floudas D."/>
            <person name="Copeland A."/>
            <person name="Barry K.W."/>
            <person name="Cichocki N."/>
            <person name="Veneault-Fourrey C."/>
            <person name="LaButti K."/>
            <person name="Lindquist E.A."/>
            <person name="Lipzen A."/>
            <person name="Lundell T."/>
            <person name="Morin E."/>
            <person name="Murat C."/>
            <person name="Riley R."/>
            <person name="Ohm R."/>
            <person name="Sun H."/>
            <person name="Tunlid A."/>
            <person name="Henrissat B."/>
            <person name="Grigoriev I.V."/>
            <person name="Hibbett D.S."/>
            <person name="Martin F."/>
        </authorList>
    </citation>
    <scope>NUCLEOTIDE SEQUENCE [LARGE SCALE GENOMIC DNA]</scope>
    <source>
        <strain evidence="10">F 1598</strain>
    </source>
</reference>
<dbReference type="Proteomes" id="UP000054166">
    <property type="component" value="Unassembled WGS sequence"/>
</dbReference>
<comment type="pathway">
    <text evidence="2">Amino-acid degradation; L-leucine degradation; (S)-3-hydroxy-3-methylglutaryl-CoA from 3-isovaleryl-CoA: step 2/3.</text>
</comment>
<evidence type="ECO:0000259" key="8">
    <source>
        <dbReference type="PROSITE" id="PS50989"/>
    </source>
</evidence>
<evidence type="ECO:0000256" key="5">
    <source>
        <dbReference type="ARBA" id="ARBA00031404"/>
    </source>
</evidence>
<dbReference type="AlphaFoldDB" id="A0A0C3CNC5"/>
<dbReference type="FunFam" id="3.90.226.10:FF:000004">
    <property type="entry name" value="Methylcrotonoyl-CoA carboxylase beta chain"/>
    <property type="match status" value="1"/>
</dbReference>
<dbReference type="STRING" id="765440.A0A0C3CNC5"/>
<dbReference type="InterPro" id="IPR034733">
    <property type="entry name" value="AcCoA_carboxyl_beta"/>
</dbReference>
<evidence type="ECO:0000313" key="9">
    <source>
        <dbReference type="EMBL" id="KIM91202.1"/>
    </source>
</evidence>
<dbReference type="InterPro" id="IPR011763">
    <property type="entry name" value="COA_CT_C"/>
</dbReference>